<feature type="transmembrane region" description="Helical" evidence="2">
    <location>
        <begin position="128"/>
        <end position="150"/>
    </location>
</feature>
<evidence type="ECO:0000256" key="1">
    <source>
        <dbReference type="SAM" id="MobiDB-lite"/>
    </source>
</evidence>
<feature type="compositionally biased region" description="Polar residues" evidence="1">
    <location>
        <begin position="299"/>
        <end position="312"/>
    </location>
</feature>
<organism evidence="3 4">
    <name type="scientific">Glossina brevipalpis</name>
    <dbReference type="NCBI Taxonomy" id="37001"/>
    <lineage>
        <taxon>Eukaryota</taxon>
        <taxon>Metazoa</taxon>
        <taxon>Ecdysozoa</taxon>
        <taxon>Arthropoda</taxon>
        <taxon>Hexapoda</taxon>
        <taxon>Insecta</taxon>
        <taxon>Pterygota</taxon>
        <taxon>Neoptera</taxon>
        <taxon>Endopterygota</taxon>
        <taxon>Diptera</taxon>
        <taxon>Brachycera</taxon>
        <taxon>Muscomorpha</taxon>
        <taxon>Hippoboscoidea</taxon>
        <taxon>Glossinidae</taxon>
        <taxon>Glossina</taxon>
    </lineage>
</organism>
<evidence type="ECO:0000313" key="3">
    <source>
        <dbReference type="EnsemblMetazoa" id="GBRI007834-PA"/>
    </source>
</evidence>
<evidence type="ECO:0000313" key="4">
    <source>
        <dbReference type="Proteomes" id="UP000091820"/>
    </source>
</evidence>
<accession>A0A1A9W6B6</accession>
<keyword evidence="4" id="KW-1185">Reference proteome</keyword>
<proteinExistence type="predicted"/>
<reference evidence="3" key="2">
    <citation type="submission" date="2020-05" db="UniProtKB">
        <authorList>
            <consortium name="EnsemblMetazoa"/>
        </authorList>
    </citation>
    <scope>IDENTIFICATION</scope>
    <source>
        <strain evidence="3">IAEA</strain>
    </source>
</reference>
<dbReference type="EnsemblMetazoa" id="GBRI007834-RA">
    <property type="protein sequence ID" value="GBRI007834-PA"/>
    <property type="gene ID" value="GBRI007834"/>
</dbReference>
<sequence length="336" mass="35713">MFIINKNFPEARKPSSANSNQDLPLVFVKRRGDLVLWAFSLFGSLRGKLIRSFSPLTGTEPNMSKFTFSFAVTIPQYSSKCEGFNGVVERGRSTGHIFNSILARSFMDPRRVANNNLRRSRAAADSSCIAVLLIVALVSTTLTSAALVVLSTEGRGGIANFPEPADPLRAPTGLRAAAAAAKSLTVIGAAITLTGSALIPLGVFPTIICPGLLILRRCAPTADFGLKVFESGRFRAKIFSVNLSSPLVKEVGGLRFGEDSTLIPSANTACVGSRVRANRTCSSREVVGGSVAILRPPSTTFSTGFGPQNDVSKSMRCGEGERDTPETADKRLTAEP</sequence>
<protein>
    <submittedName>
        <fullName evidence="3">Uncharacterized protein</fullName>
    </submittedName>
</protein>
<dbReference type="Proteomes" id="UP000091820">
    <property type="component" value="Unassembled WGS sequence"/>
</dbReference>
<feature type="region of interest" description="Disordered" evidence="1">
    <location>
        <begin position="299"/>
        <end position="336"/>
    </location>
</feature>
<reference evidence="4" key="1">
    <citation type="submission" date="2014-03" db="EMBL/GenBank/DDBJ databases">
        <authorList>
            <person name="Aksoy S."/>
            <person name="Warren W."/>
            <person name="Wilson R.K."/>
        </authorList>
    </citation>
    <scope>NUCLEOTIDE SEQUENCE [LARGE SCALE GENOMIC DNA]</scope>
    <source>
        <strain evidence="4">IAEA</strain>
    </source>
</reference>
<keyword evidence="2" id="KW-0472">Membrane</keyword>
<name>A0A1A9W6B6_9MUSC</name>
<keyword evidence="2" id="KW-0812">Transmembrane</keyword>
<evidence type="ECO:0000256" key="2">
    <source>
        <dbReference type="SAM" id="Phobius"/>
    </source>
</evidence>
<keyword evidence="2" id="KW-1133">Transmembrane helix</keyword>
<dbReference type="AlphaFoldDB" id="A0A1A9W6B6"/>
<dbReference type="VEuPathDB" id="VectorBase:GBRI007834"/>
<feature type="compositionally biased region" description="Basic and acidic residues" evidence="1">
    <location>
        <begin position="316"/>
        <end position="336"/>
    </location>
</feature>